<sequence>MDQQHQNLLSSSPNSHGLQYNSSDTMATSLTGMTINDHHHGNQFHKENGVAVGHMGPGDCPMKVRSLAFPSLQPSLVHTFPPFALSLTPHIQWKLLVKNCSHPPPETNGMCVDITDDMESEEPVSEKKKDGTEPVSQLKEAQSAPSGLEVPAADYPAPTGEVLGDELASPSVVIVTQSALSGVEGELAEYLEQEAEETKYELASPSDIIEIEYALSGVEGELADYPAPTGEVLGDELASPSVVIVTQSALSGVEGELAEYLEQEAEETKYELASPSDIIEIEYALSGVEGELVESQEPISEEAEEGHVSVSELTEAEIAPSASGGTMAASTTEDPSGRGLLAGGLMAFSSAGAGERGGSHTERDSACPPRVGIRLAPLTHSSAAEPGCERGPTGAERFPSCDEEEEEEDEDMLRSSWPAGPAHPLHRPLSLSPDRARSLSLESEPPSSFLVRSAALEDLTAFDERQRPLEVEELRGACAAAAAISGVNEGQLFGYGEQNAAYGGRQISPERERRSAPNPSGSPSVSASSGLGRTPQLDGNSGSPLGKQLQGKGPVFPSPPPSTDSSPLGPAERENAVQRPHGDDGGQSFHSAAGPLHSDSSDPHGKGMPVGKGGDAKGSEKKENGASSPLLERVSQSSPARKSYVPVAQFKAQPKADSDADKRAPGARPHAAGTKIPAMAPTQSVNGKAAAAKGGKDSPKTPEVSGHSSPGDPKSPASKALGTKSPASTGKEIKKVAVIRSTPKSPGSLKNRSPAPLAAAAPLPDLKGVKSKIGSTANLKHQPGGGQVQIFYQKLDFTNVQSKCGSKDYARHVPGGGNVQILDKKLDFTNVQAKCGSKANMRHVPGGGNIQILDQKVDFSAVQARCDSKANLKHTPGGGRVQVLDKKMDFSNVQSKCGSKVNMRHVPGGGNVQIVEQKLDLTSVQSRCGSKDNIKHVAGGGNVQIVHKKIDLSNVQAKCGSKDNMNHRPGGGSRRIESHKLTFRETAKARTDHGAEIVSLDESPNDLSHVSSSGSINMADSPQLSTLADQVSESLAKQGL</sequence>
<gene>
    <name evidence="10" type="primary">LOC105903372</name>
</gene>
<dbReference type="Proteomes" id="UP000515152">
    <property type="component" value="Chromosome 23"/>
</dbReference>
<keyword evidence="5" id="KW-0677">Repeat</keyword>
<feature type="region of interest" description="Disordered" evidence="8">
    <location>
        <begin position="118"/>
        <end position="162"/>
    </location>
</feature>
<feature type="compositionally biased region" description="Low complexity" evidence="8">
    <location>
        <begin position="438"/>
        <end position="448"/>
    </location>
</feature>
<feature type="compositionally biased region" description="Acidic residues" evidence="8">
    <location>
        <begin position="401"/>
        <end position="411"/>
    </location>
</feature>
<dbReference type="PANTHER" id="PTHR11501:SF18">
    <property type="entry name" value="MICROTUBULE-ASSOCIATED PROTEIN"/>
    <property type="match status" value="1"/>
</dbReference>
<evidence type="ECO:0000256" key="1">
    <source>
        <dbReference type="ARBA" id="ARBA00004245"/>
    </source>
</evidence>
<dbReference type="Pfam" id="PF00418">
    <property type="entry name" value="Tubulin-binding"/>
    <property type="match status" value="7"/>
</dbReference>
<feature type="compositionally biased region" description="Low complexity" evidence="8">
    <location>
        <begin position="516"/>
        <end position="530"/>
    </location>
</feature>
<dbReference type="KEGG" id="char:105903372"/>
<evidence type="ECO:0000256" key="8">
    <source>
        <dbReference type="SAM" id="MobiDB-lite"/>
    </source>
</evidence>
<feature type="compositionally biased region" description="Basic and acidic residues" evidence="8">
    <location>
        <begin position="654"/>
        <end position="664"/>
    </location>
</feature>
<dbReference type="InterPro" id="IPR001084">
    <property type="entry name" value="MAP_tubulin-bd_rpt"/>
</dbReference>
<organism evidence="9 10">
    <name type="scientific">Clupea harengus</name>
    <name type="common">Atlantic herring</name>
    <dbReference type="NCBI Taxonomy" id="7950"/>
    <lineage>
        <taxon>Eukaryota</taxon>
        <taxon>Metazoa</taxon>
        <taxon>Chordata</taxon>
        <taxon>Craniata</taxon>
        <taxon>Vertebrata</taxon>
        <taxon>Euteleostomi</taxon>
        <taxon>Actinopterygii</taxon>
        <taxon>Neopterygii</taxon>
        <taxon>Teleostei</taxon>
        <taxon>Clupei</taxon>
        <taxon>Clupeiformes</taxon>
        <taxon>Clupeoidei</taxon>
        <taxon>Clupeidae</taxon>
        <taxon>Clupea</taxon>
    </lineage>
</organism>
<dbReference type="GO" id="GO:0000226">
    <property type="term" value="P:microtubule cytoskeleton organization"/>
    <property type="evidence" value="ECO:0007669"/>
    <property type="project" value="TreeGrafter"/>
</dbReference>
<reference evidence="10" key="1">
    <citation type="submission" date="2025-08" db="UniProtKB">
        <authorList>
            <consortium name="RefSeq"/>
        </authorList>
    </citation>
    <scope>IDENTIFICATION</scope>
</reference>
<feature type="region of interest" description="Disordered" evidence="8">
    <location>
        <begin position="377"/>
        <end position="449"/>
    </location>
</feature>
<feature type="compositionally biased region" description="Basic and acidic residues" evidence="8">
    <location>
        <begin position="571"/>
        <end position="584"/>
    </location>
</feature>
<dbReference type="GO" id="GO:0005874">
    <property type="term" value="C:microtubule"/>
    <property type="evidence" value="ECO:0007669"/>
    <property type="project" value="UniProtKB-KW"/>
</dbReference>
<name>A0A8M1K9R8_CLUHA</name>
<dbReference type="GO" id="GO:0008017">
    <property type="term" value="F:microtubule binding"/>
    <property type="evidence" value="ECO:0007669"/>
    <property type="project" value="InterPro"/>
</dbReference>
<dbReference type="OrthoDB" id="9378527at2759"/>
<dbReference type="InterPro" id="IPR027324">
    <property type="entry name" value="MAP2/MAP4/Tau"/>
</dbReference>
<evidence type="ECO:0000313" key="9">
    <source>
        <dbReference type="Proteomes" id="UP000515152"/>
    </source>
</evidence>
<evidence type="ECO:0000256" key="6">
    <source>
        <dbReference type="ARBA" id="ARBA00023212"/>
    </source>
</evidence>
<keyword evidence="4 7" id="KW-0493">Microtubule</keyword>
<dbReference type="GeneID" id="105903372"/>
<protein>
    <recommendedName>
        <fullName evidence="7">Microtubule-associated protein</fullName>
    </recommendedName>
</protein>
<keyword evidence="9" id="KW-1185">Reference proteome</keyword>
<feature type="compositionally biased region" description="Basic and acidic residues" evidence="8">
    <location>
        <begin position="614"/>
        <end position="624"/>
    </location>
</feature>
<accession>A0A8M1K9R8</accession>
<feature type="region of interest" description="Disordered" evidence="8">
    <location>
        <begin position="351"/>
        <end position="370"/>
    </location>
</feature>
<evidence type="ECO:0000313" key="10">
    <source>
        <dbReference type="RefSeq" id="XP_042559230.1"/>
    </source>
</evidence>
<evidence type="ECO:0000256" key="4">
    <source>
        <dbReference type="ARBA" id="ARBA00022701"/>
    </source>
</evidence>
<feature type="region of interest" description="Disordered" evidence="8">
    <location>
        <begin position="1"/>
        <end position="22"/>
    </location>
</feature>
<feature type="compositionally biased region" description="Polar residues" evidence="8">
    <location>
        <begin position="742"/>
        <end position="751"/>
    </location>
</feature>
<dbReference type="PANTHER" id="PTHR11501">
    <property type="entry name" value="MICROTUBULE-ASSOCIATED PROTEIN"/>
    <property type="match status" value="1"/>
</dbReference>
<evidence type="ECO:0000256" key="7">
    <source>
        <dbReference type="RuleBase" id="RU000686"/>
    </source>
</evidence>
<keyword evidence="2 7" id="KW-0963">Cytoplasm</keyword>
<dbReference type="PROSITE" id="PS00229">
    <property type="entry name" value="TAU_MAP_1"/>
    <property type="match status" value="3"/>
</dbReference>
<comment type="subcellular location">
    <subcellularLocation>
        <location evidence="1 7">Cytoplasm</location>
        <location evidence="1 7">Cytoskeleton</location>
    </subcellularLocation>
</comment>
<evidence type="ECO:0000256" key="3">
    <source>
        <dbReference type="ARBA" id="ARBA00022553"/>
    </source>
</evidence>
<evidence type="ECO:0000256" key="2">
    <source>
        <dbReference type="ARBA" id="ARBA00022490"/>
    </source>
</evidence>
<dbReference type="RefSeq" id="XP_042559230.1">
    <property type="nucleotide sequence ID" value="XM_042703296.1"/>
</dbReference>
<keyword evidence="6 7" id="KW-0206">Cytoskeleton</keyword>
<dbReference type="GO" id="GO:0031175">
    <property type="term" value="P:neuron projection development"/>
    <property type="evidence" value="ECO:0007669"/>
    <property type="project" value="TreeGrafter"/>
</dbReference>
<feature type="region of interest" description="Disordered" evidence="8">
    <location>
        <begin position="503"/>
        <end position="761"/>
    </location>
</feature>
<dbReference type="GO" id="GO:0043005">
    <property type="term" value="C:neuron projection"/>
    <property type="evidence" value="ECO:0007669"/>
    <property type="project" value="TreeGrafter"/>
</dbReference>
<feature type="region of interest" description="Disordered" evidence="8">
    <location>
        <begin position="318"/>
        <end position="342"/>
    </location>
</feature>
<dbReference type="AlphaFoldDB" id="A0A8M1K9R8"/>
<proteinExistence type="predicted"/>
<evidence type="ECO:0000256" key="5">
    <source>
        <dbReference type="ARBA" id="ARBA00022737"/>
    </source>
</evidence>
<dbReference type="PROSITE" id="PS51491">
    <property type="entry name" value="TAU_MAP_2"/>
    <property type="match status" value="7"/>
</dbReference>
<keyword evidence="3" id="KW-0597">Phosphoprotein</keyword>